<feature type="transmembrane region" description="Helical" evidence="9">
    <location>
        <begin position="718"/>
        <end position="744"/>
    </location>
</feature>
<sequence>MSSESIQEHEKSDDKFRSEKEIHEIEFEATEVSDGSFIDYVGEKLNFVPDENGIHTKNIRLMANFVAELSDSEAEEILLKFIPVHEDDYNLRLEYKEYLKALVSGEKDAPNPDTYSLDLRIEAAAIKYWSPYIEVRAVTDCYDDMDEPCETIRAYAIGLVWLLVGCFVNQFFIFRYPSISIGSDVLQLLTYPCGELLARILPDWGFTWRGTRISLNPGPWSRKEQMFATFFLSGGDGATYVSAYNLPTQLLPMYYNQKWATFGYQIMLTLSSQYIGFGFAGILRRFAIYPTKAMWPLNMPTIALNRALLDPERKQKINGWTISKYWWFLATFVVSFIYYWIPDYLFQAISNFNWMTWIAPNNVNLALITGQSGMGINPIPTFDLNQIGVGSVVTPWWSIVNSLIGLVIGTFAVIGVYYSNVRWTAYLPMNMPGIYNNKGGSYKVTKILTNGVFDLEKYHEYGPPLWSAGNLVAYGAFFSVYTLGFVYTMLAYWQDMKQASIDFYNGIAFWNGTKRTEVDSPFAKQLKKYADVPDWWFFLILLISIGFCIGTVKGWETTTPVWGIFFVLGINLVFLIPICLLQAYTGNGFALNVLVEIICGYALNGRPTALNILKAYGVNVDSTSQGFVSVWKTGMYTYVPSRAIFRSQVLSTLISAFVTVGILQYQLTLQDICTPAQRATTKFTCPGQNTFYAASVLFGAIGTKRFFGTGGNTGLYPFLKWCFLLGAVVGLVFFVVQYTIPHYIGKRFPERKQAMIRLSERLGKYNPVVINMGLIGFAPGNLSYSIGGVYLAAAWTLYIKKRFPEWWAKYTYVGVAGINVGIALSGIIVFFALQYSGVSLDWWGNNVPWEGADGNLTPLLEIPDGQIIGPPKGSFP</sequence>
<feature type="transmembrane region" description="Helical" evidence="9">
    <location>
        <begin position="810"/>
        <end position="833"/>
    </location>
</feature>
<comment type="subcellular location">
    <subcellularLocation>
        <location evidence="1">Membrane</location>
        <topology evidence="1">Multi-pass membrane protein</topology>
    </subcellularLocation>
</comment>
<keyword evidence="7 9" id="KW-1133">Transmembrane helix</keyword>
<reference evidence="10 11" key="1">
    <citation type="journal article" date="2016" name="PLoS ONE">
        <title>Sequence Assembly of Yarrowia lipolytica Strain W29/CLIB89 Shows Transposable Element Diversity.</title>
        <authorList>
            <person name="Magnan C."/>
            <person name="Yu J."/>
            <person name="Chang I."/>
            <person name="Jahn E."/>
            <person name="Kanomata Y."/>
            <person name="Wu J."/>
            <person name="Zeller M."/>
            <person name="Oakes M."/>
            <person name="Baldi P."/>
            <person name="Sandmeyer S."/>
        </authorList>
    </citation>
    <scope>NUCLEOTIDE SEQUENCE [LARGE SCALE GENOMIC DNA]</scope>
    <source>
        <strain evidence="11">CLIB89(W29)</strain>
    </source>
</reference>
<feature type="transmembrane region" description="Helical" evidence="9">
    <location>
        <begin position="535"/>
        <end position="555"/>
    </location>
</feature>
<feature type="transmembrane region" description="Helical" evidence="9">
    <location>
        <begin position="396"/>
        <end position="418"/>
    </location>
</feature>
<feature type="transmembrane region" description="Helical" evidence="9">
    <location>
        <begin position="471"/>
        <end position="493"/>
    </location>
</feature>
<keyword evidence="8 9" id="KW-0472">Membrane</keyword>
<evidence type="ECO:0000256" key="8">
    <source>
        <dbReference type="ARBA" id="ARBA00023136"/>
    </source>
</evidence>
<name>A0A1D8N665_YARLL</name>
<evidence type="ECO:0008006" key="12">
    <source>
        <dbReference type="Google" id="ProtNLM"/>
    </source>
</evidence>
<evidence type="ECO:0000313" key="10">
    <source>
        <dbReference type="EMBL" id="AOW01123.1"/>
    </source>
</evidence>
<dbReference type="Proteomes" id="UP000182444">
    <property type="component" value="Chromosome 1B"/>
</dbReference>
<dbReference type="KEGG" id="yli:2906606"/>
<dbReference type="PANTHER" id="PTHR22601">
    <property type="entry name" value="ISP4 LIKE PROTEIN"/>
    <property type="match status" value="1"/>
</dbReference>
<keyword evidence="4 9" id="KW-0812">Transmembrane</keyword>
<feature type="transmembrane region" description="Helical" evidence="9">
    <location>
        <begin position="649"/>
        <end position="667"/>
    </location>
</feature>
<dbReference type="VEuPathDB" id="FungiDB:YALI0_B02398g"/>
<dbReference type="NCBIfam" id="TIGR00727">
    <property type="entry name" value="ISP4_OPT"/>
    <property type="match status" value="1"/>
</dbReference>
<dbReference type="GO" id="GO:0016020">
    <property type="term" value="C:membrane"/>
    <property type="evidence" value="ECO:0007669"/>
    <property type="project" value="UniProtKB-SubCell"/>
</dbReference>
<proteinExistence type="inferred from homology"/>
<comment type="similarity">
    <text evidence="2">Belongs to the oligopeptide OPT transporter family.</text>
</comment>
<accession>A0A1D8N665</accession>
<evidence type="ECO:0000256" key="7">
    <source>
        <dbReference type="ARBA" id="ARBA00022989"/>
    </source>
</evidence>
<evidence type="ECO:0000256" key="6">
    <source>
        <dbReference type="ARBA" id="ARBA00022927"/>
    </source>
</evidence>
<evidence type="ECO:0000256" key="9">
    <source>
        <dbReference type="SAM" id="Phobius"/>
    </source>
</evidence>
<gene>
    <name evidence="10" type="ORF">YALI1_B03761g</name>
</gene>
<dbReference type="GO" id="GO:0035673">
    <property type="term" value="F:oligopeptide transmembrane transporter activity"/>
    <property type="evidence" value="ECO:0007669"/>
    <property type="project" value="InterPro"/>
</dbReference>
<dbReference type="RefSeq" id="XP_500424.4">
    <property type="nucleotide sequence ID" value="XM_500424.4"/>
</dbReference>
<dbReference type="InterPro" id="IPR004813">
    <property type="entry name" value="OPT"/>
</dbReference>
<dbReference type="AlphaFoldDB" id="A0A1D8N665"/>
<evidence type="ECO:0000256" key="3">
    <source>
        <dbReference type="ARBA" id="ARBA00022448"/>
    </source>
</evidence>
<dbReference type="GeneID" id="2906606"/>
<feature type="transmembrane region" description="Helical" evidence="9">
    <location>
        <begin position="264"/>
        <end position="283"/>
    </location>
</feature>
<feature type="transmembrane region" description="Helical" evidence="9">
    <location>
        <begin position="561"/>
        <end position="581"/>
    </location>
</feature>
<keyword evidence="3" id="KW-0813">Transport</keyword>
<dbReference type="InterPro" id="IPR004648">
    <property type="entry name" value="Oligpept_transpt"/>
</dbReference>
<dbReference type="eggNOG" id="KOG2262">
    <property type="taxonomic scope" value="Eukaryota"/>
</dbReference>
<dbReference type="Pfam" id="PF03169">
    <property type="entry name" value="OPT"/>
    <property type="match status" value="1"/>
</dbReference>
<feature type="transmembrane region" description="Helical" evidence="9">
    <location>
        <begin position="765"/>
        <end position="798"/>
    </location>
</feature>
<dbReference type="NCBIfam" id="TIGR00728">
    <property type="entry name" value="OPT_sfam"/>
    <property type="match status" value="1"/>
</dbReference>
<evidence type="ECO:0000313" key="11">
    <source>
        <dbReference type="Proteomes" id="UP000182444"/>
    </source>
</evidence>
<feature type="transmembrane region" description="Helical" evidence="9">
    <location>
        <begin position="325"/>
        <end position="342"/>
    </location>
</feature>
<dbReference type="VEuPathDB" id="FungiDB:YALI1_B03761g"/>
<organism evidence="10 11">
    <name type="scientific">Yarrowia lipolytica</name>
    <name type="common">Candida lipolytica</name>
    <dbReference type="NCBI Taxonomy" id="4952"/>
    <lineage>
        <taxon>Eukaryota</taxon>
        <taxon>Fungi</taxon>
        <taxon>Dikarya</taxon>
        <taxon>Ascomycota</taxon>
        <taxon>Saccharomycotina</taxon>
        <taxon>Dipodascomycetes</taxon>
        <taxon>Dipodascales</taxon>
        <taxon>Dipodascales incertae sedis</taxon>
        <taxon>Yarrowia</taxon>
    </lineage>
</organism>
<feature type="transmembrane region" description="Helical" evidence="9">
    <location>
        <begin position="154"/>
        <end position="174"/>
    </location>
</feature>
<evidence type="ECO:0000256" key="4">
    <source>
        <dbReference type="ARBA" id="ARBA00022692"/>
    </source>
</evidence>
<dbReference type="GO" id="GO:0015031">
    <property type="term" value="P:protein transport"/>
    <property type="evidence" value="ECO:0007669"/>
    <property type="project" value="UniProtKB-KW"/>
</dbReference>
<evidence type="ECO:0000256" key="5">
    <source>
        <dbReference type="ARBA" id="ARBA00022856"/>
    </source>
</evidence>
<keyword evidence="6" id="KW-0653">Protein transport</keyword>
<evidence type="ECO:0000256" key="1">
    <source>
        <dbReference type="ARBA" id="ARBA00004141"/>
    </source>
</evidence>
<dbReference type="EMBL" id="CP017554">
    <property type="protein sequence ID" value="AOW01123.1"/>
    <property type="molecule type" value="Genomic_DNA"/>
</dbReference>
<evidence type="ECO:0000256" key="2">
    <source>
        <dbReference type="ARBA" id="ARBA00008807"/>
    </source>
</evidence>
<keyword evidence="5" id="KW-0571">Peptide transport</keyword>
<protein>
    <recommendedName>
        <fullName evidence="12">OPT oligopeptide transporter protein-domain-containing protein</fullName>
    </recommendedName>
</protein>